<organism evidence="6 8">
    <name type="scientific">Anaerotignum propionicum DSM 1682</name>
    <dbReference type="NCBI Taxonomy" id="991789"/>
    <lineage>
        <taxon>Bacteria</taxon>
        <taxon>Bacillati</taxon>
        <taxon>Bacillota</taxon>
        <taxon>Clostridia</taxon>
        <taxon>Lachnospirales</taxon>
        <taxon>Anaerotignaceae</taxon>
        <taxon>Anaerotignum</taxon>
    </lineage>
</organism>
<dbReference type="OrthoDB" id="1699243at2"/>
<dbReference type="Proteomes" id="UP000068026">
    <property type="component" value="Chromosome"/>
</dbReference>
<dbReference type="RefSeq" id="WP_066050782.1">
    <property type="nucleotide sequence ID" value="NZ_CP014223.1"/>
</dbReference>
<feature type="domain" description="SLH" evidence="4">
    <location>
        <begin position="92"/>
        <end position="154"/>
    </location>
</feature>
<dbReference type="InterPro" id="IPR035986">
    <property type="entry name" value="PKD_dom_sf"/>
</dbReference>
<evidence type="ECO:0000256" key="1">
    <source>
        <dbReference type="ARBA" id="ARBA00022737"/>
    </source>
</evidence>
<feature type="compositionally biased region" description="Basic and acidic residues" evidence="2">
    <location>
        <begin position="218"/>
        <end position="238"/>
    </location>
</feature>
<dbReference type="EMBL" id="CP014223">
    <property type="protein sequence ID" value="AMJ41475.1"/>
    <property type="molecule type" value="Genomic_DNA"/>
</dbReference>
<proteinExistence type="predicted"/>
<evidence type="ECO:0000256" key="2">
    <source>
        <dbReference type="SAM" id="MobiDB-lite"/>
    </source>
</evidence>
<dbReference type="SUPFAM" id="SSF49299">
    <property type="entry name" value="PKD domain"/>
    <property type="match status" value="1"/>
</dbReference>
<gene>
    <name evidence="5" type="primary">ancA_2</name>
    <name evidence="5" type="ORF">CPRO_18930</name>
    <name evidence="6" type="ORF">SAMN02745151_01495</name>
</gene>
<dbReference type="InterPro" id="IPR001119">
    <property type="entry name" value="SLH_dom"/>
</dbReference>
<keyword evidence="3" id="KW-0732">Signal</keyword>
<reference evidence="5 7" key="1">
    <citation type="journal article" date="2016" name="Genome Announc.">
        <title>Complete Genome Sequence of the Amino Acid-Fermenting Clostridium propionicum X2 (DSM 1682).</title>
        <authorList>
            <person name="Poehlein A."/>
            <person name="Schlien K."/>
            <person name="Chowdhury N.P."/>
            <person name="Gottschalk G."/>
            <person name="Buckel W."/>
            <person name="Daniel R."/>
        </authorList>
    </citation>
    <scope>NUCLEOTIDE SEQUENCE [LARGE SCALE GENOMIC DNA]</scope>
    <source>
        <strain evidence="5 7">X2</strain>
    </source>
</reference>
<reference evidence="6" key="3">
    <citation type="submission" date="2016-11" db="EMBL/GenBank/DDBJ databases">
        <authorList>
            <person name="Varghese N."/>
            <person name="Submissions S."/>
        </authorList>
    </citation>
    <scope>NUCLEOTIDE SEQUENCE</scope>
    <source>
        <strain evidence="6">DSM 1682</strain>
    </source>
</reference>
<dbReference type="EMBL" id="FQUA01000005">
    <property type="protein sequence ID" value="SHE69397.1"/>
    <property type="molecule type" value="Genomic_DNA"/>
</dbReference>
<keyword evidence="1" id="KW-0677">Repeat</keyword>
<reference evidence="7" key="2">
    <citation type="submission" date="2016-01" db="EMBL/GenBank/DDBJ databases">
        <authorList>
            <person name="Poehlein A."/>
            <person name="Schlien K."/>
            <person name="Gottschalk G."/>
            <person name="Buckel W."/>
            <person name="Daniel R."/>
        </authorList>
    </citation>
    <scope>NUCLEOTIDE SEQUENCE [LARGE SCALE GENOMIC DNA]</scope>
    <source>
        <strain evidence="7">X2</strain>
    </source>
</reference>
<reference evidence="8" key="4">
    <citation type="submission" date="2016-11" db="EMBL/GenBank/DDBJ databases">
        <authorList>
            <person name="Jaros S."/>
            <person name="Januszkiewicz K."/>
            <person name="Wedrychowicz H."/>
        </authorList>
    </citation>
    <scope>NUCLEOTIDE SEQUENCE [LARGE SCALE GENOMIC DNA]</scope>
    <source>
        <strain evidence="8">DSM 1682</strain>
    </source>
</reference>
<feature type="region of interest" description="Disordered" evidence="2">
    <location>
        <begin position="218"/>
        <end position="264"/>
    </location>
</feature>
<feature type="chain" id="PRO_5043791986" evidence="3">
    <location>
        <begin position="29"/>
        <end position="1398"/>
    </location>
</feature>
<feature type="domain" description="SLH" evidence="4">
    <location>
        <begin position="156"/>
        <end position="219"/>
    </location>
</feature>
<dbReference type="InterPro" id="IPR051465">
    <property type="entry name" value="Cell_Envelope_Struct_Comp"/>
</dbReference>
<dbReference type="PANTHER" id="PTHR43308:SF5">
    <property type="entry name" value="S-LAYER PROTEIN _ PEPTIDOGLYCAN ENDO-BETA-N-ACETYLGLUCOSAMINIDASE"/>
    <property type="match status" value="1"/>
</dbReference>
<evidence type="ECO:0000313" key="6">
    <source>
        <dbReference type="EMBL" id="SHE69397.1"/>
    </source>
</evidence>
<dbReference type="PROSITE" id="PS51272">
    <property type="entry name" value="SLH"/>
    <property type="match status" value="3"/>
</dbReference>
<keyword evidence="7" id="KW-1185">Reference proteome</keyword>
<dbReference type="Proteomes" id="UP000184204">
    <property type="component" value="Unassembled WGS sequence"/>
</dbReference>
<dbReference type="PANTHER" id="PTHR43308">
    <property type="entry name" value="OUTER MEMBRANE PROTEIN ALPHA-RELATED"/>
    <property type="match status" value="1"/>
</dbReference>
<dbReference type="Pfam" id="PF00395">
    <property type="entry name" value="SLH"/>
    <property type="match status" value="3"/>
</dbReference>
<sequence length="1398" mass="153418">MRLKLNKSTQVILIVCLVLMSLTGSAFAMQKMFTDSVGHWAEKIINTLAAEGVVSGYPDGLVHPDATITRAEFSALVARNTNNITTNDNILDVEFTDIKGHWAEKEINHLILTDIIEPNDYGSEFSPDEPITRYEMLRMLVRTLGNGLHEDNCKCETGFTDLEAVSKTQLEYICIAKKYSIVDGFPDGTLKPFWNATRAEAFAMLLNQNKADKIIKEESADKELVDKEQKQQEDEKNKPTKPSRPSSGSSSSGGSSSGGNDNTTPVFSFDLQQAGYVGDTLSVTTDSKSVSTVTWSLEKDSVTVAYDKFLDGVLGNNGGSIKAKESGNYTLIATAKNSQGKTTIARNSFTVYAVVTVQLDAPKSSYTDREVDIDFVSENLGSNAVKWTISKDGTVVNIDDVIDGKLGDTGGSVFFSGKGLYTVTASVVDGMGNPSSASAEITIYSKVLLSLDLPNNTYTDKPVCIDVNSQNADMLKINWELSRNGTNVIIDEYIEGILEDGENIRFKEKGVYKLTASITDDNGRKYSCSIDITVYPVGFAGFYLPEIFHTDDLVMVDTNFAEIGNSTANWVLKKDGKVVSMAEFIEGTLDNDGGSIKFIKAGKYTLSVSFSDEGGRAYSYEQNFQVFAIPVVTYNLPEFVHTDKEIEITTTLVNVGDLEIEWLIDNTYGYQDWNTYVDGNLDNNGGKIYFKRAGVYELVARITDQTGRVFLFESKDKIEIFPVLDFGFTLPNLAYTDTVLDFRTHGNNQVLPVDWTITKDRIAIVFDSAVDGTLNANGGKFRFKEYGTYVLTGTMTDYLGREFSHSEEITVMPFVEFSFSVPNSIHYGADFEVTIDNTIHADMYDVNWVLNDKNGVVTFDGSLGNSGGTMAIDKLGTFTLTATITDKEGRLFAHSENIEVLNTAPNKPVVTAELTRTTKDNNFLVKIGATATDPENDEITFEWDGRTADDYYPVGIHEIRARAKDVAGTYSEWESITFEVTNLTPTVTVTAVPTRTTKNGNFLVNISAIANDEDNDKTTLEWDGRTADDYYPVGSHTIKVRATDIANTYSEWESVTFDIMNHAPTVSVTAIPTRTTKNGDFLVNILATANDADGDATSLEWEGRKADDYYSVGSYTVRVRAKDIADSYSVWQTVTFEVVNHTPMVTMTAVPTRTAKNGNFFVKTSVAATDADRDKTTLEWSGKASDDYYAIGTHTIKVRAKDEAGVYSEWVSQTFTINNSAPTTPVITRTPNGNCVDPGSAVTISASSTDPDGDMVTYIWEGRDSERQAYPLGKNVVRVKAVDATGAESPWAAIVFFVADATSGGGMTLTGPDSTINENGLEGATITQYTFTVPPVDGHSGNDFGRVRGYNVKTNQWDQLSYGTTSNGITFTNTLDAGTYSKLEFYYYTNHNCSATRS</sequence>
<evidence type="ECO:0000256" key="3">
    <source>
        <dbReference type="SAM" id="SignalP"/>
    </source>
</evidence>
<feature type="signal peptide" evidence="3">
    <location>
        <begin position="1"/>
        <end position="28"/>
    </location>
</feature>
<evidence type="ECO:0000259" key="4">
    <source>
        <dbReference type="PROSITE" id="PS51272"/>
    </source>
</evidence>
<dbReference type="KEGG" id="cpro:CPRO_18930"/>
<feature type="domain" description="SLH" evidence="4">
    <location>
        <begin position="28"/>
        <end position="91"/>
    </location>
</feature>
<evidence type="ECO:0000313" key="8">
    <source>
        <dbReference type="Proteomes" id="UP000184204"/>
    </source>
</evidence>
<accession>A0A0X1U942</accession>
<name>A0A0X1U942_ANAPI</name>
<evidence type="ECO:0000313" key="7">
    <source>
        <dbReference type="Proteomes" id="UP000068026"/>
    </source>
</evidence>
<protein>
    <submittedName>
        <fullName evidence="5">Cellulosome-anchoring protein</fullName>
    </submittedName>
    <submittedName>
        <fullName evidence="6">S-layer homology domain-containing protein</fullName>
    </submittedName>
</protein>
<evidence type="ECO:0000313" key="5">
    <source>
        <dbReference type="EMBL" id="AMJ41475.1"/>
    </source>
</evidence>